<gene>
    <name evidence="2" type="ORF">HA46_17465</name>
</gene>
<accession>A0ABX3UN74</accession>
<sequence length="72" mass="7827">MRFNAAFLSGSETIITEKAFYPIKMCGEQKVSEIFGVKKAIKKNKMPDASGSFFTRSRSSKNQAKGSAGCAL</sequence>
<keyword evidence="3" id="KW-1185">Reference proteome</keyword>
<protein>
    <submittedName>
        <fullName evidence="2">Uncharacterized protein</fullName>
    </submittedName>
</protein>
<comment type="caution">
    <text evidence="2">The sequence shown here is derived from an EMBL/GenBank/DDBJ whole genome shotgun (WGS) entry which is preliminary data.</text>
</comment>
<name>A0ABX3UN74_9GAMM</name>
<evidence type="ECO:0000313" key="2">
    <source>
        <dbReference type="EMBL" id="ORM96176.1"/>
    </source>
</evidence>
<organism evidence="2 3">
    <name type="scientific">Pantoea septica</name>
    <dbReference type="NCBI Taxonomy" id="472695"/>
    <lineage>
        <taxon>Bacteria</taxon>
        <taxon>Pseudomonadati</taxon>
        <taxon>Pseudomonadota</taxon>
        <taxon>Gammaproteobacteria</taxon>
        <taxon>Enterobacterales</taxon>
        <taxon>Erwiniaceae</taxon>
        <taxon>Pantoea</taxon>
    </lineage>
</organism>
<evidence type="ECO:0000313" key="3">
    <source>
        <dbReference type="Proteomes" id="UP000193785"/>
    </source>
</evidence>
<proteinExistence type="predicted"/>
<dbReference type="EMBL" id="MLJJ01000041">
    <property type="protein sequence ID" value="ORM96176.1"/>
    <property type="molecule type" value="Genomic_DNA"/>
</dbReference>
<reference evidence="2 3" key="1">
    <citation type="journal article" date="2017" name="Antonie Van Leeuwenhoek">
        <title>Phylogenomic resolution of the bacterial genus Pantoea and its relationship with Erwinia and Tatumella.</title>
        <authorList>
            <person name="Palmer M."/>
            <person name="Steenkamp E.T."/>
            <person name="Coetzee M.P."/>
            <person name="Chan W.Y."/>
            <person name="van Zyl E."/>
            <person name="De Maayer P."/>
            <person name="Coutinho T.A."/>
            <person name="Blom J."/>
            <person name="Smits T.H."/>
            <person name="Duffy B."/>
            <person name="Venter S.N."/>
        </authorList>
    </citation>
    <scope>NUCLEOTIDE SEQUENCE [LARGE SCALE GENOMIC DNA]</scope>
    <source>
        <strain evidence="2 3">LMG 5345</strain>
    </source>
</reference>
<evidence type="ECO:0000256" key="1">
    <source>
        <dbReference type="SAM" id="MobiDB-lite"/>
    </source>
</evidence>
<feature type="region of interest" description="Disordered" evidence="1">
    <location>
        <begin position="48"/>
        <end position="72"/>
    </location>
</feature>
<feature type="compositionally biased region" description="Polar residues" evidence="1">
    <location>
        <begin position="52"/>
        <end position="65"/>
    </location>
</feature>
<dbReference type="Proteomes" id="UP000193785">
    <property type="component" value="Unassembled WGS sequence"/>
</dbReference>